<accession>A0ABZ3IEN3</accession>
<evidence type="ECO:0000313" key="2">
    <source>
        <dbReference type="Proteomes" id="UP000216752"/>
    </source>
</evidence>
<organism evidence="1 2">
    <name type="scientific">Sporomusa silvacetica DSM 10669</name>
    <dbReference type="NCBI Taxonomy" id="1123289"/>
    <lineage>
        <taxon>Bacteria</taxon>
        <taxon>Bacillati</taxon>
        <taxon>Bacillota</taxon>
        <taxon>Negativicutes</taxon>
        <taxon>Selenomonadales</taxon>
        <taxon>Sporomusaceae</taxon>
        <taxon>Sporomusa</taxon>
    </lineage>
</organism>
<protein>
    <submittedName>
        <fullName evidence="1">Uncharacterized protein</fullName>
    </submittedName>
</protein>
<gene>
    <name evidence="1" type="ORF">SPSIL_002510</name>
</gene>
<sequence>MTEVAAPTKGAATVWSILLVVARECHCNLCNFDASNGTDALLGKNMAQFPNIQQPVYPFTTKIKDPSLQSEMENGLVISRAKFTRIPQSFVLKWTALPAADFAALRDFYRKTVYGGSLAFDWYYPTVPNDSYSGKLFSVRFTGGDISFDLSAPRYYAGTMTGGVICLIFQLPTYLKKASLPVTACGCCITSTTETTITETAAP</sequence>
<dbReference type="RefSeq" id="WP_094605345.1">
    <property type="nucleotide sequence ID" value="NZ_CP155573.1"/>
</dbReference>
<dbReference type="EMBL" id="CP155573">
    <property type="protein sequence ID" value="XFO64161.1"/>
    <property type="molecule type" value="Genomic_DNA"/>
</dbReference>
<keyword evidence="2" id="KW-1185">Reference proteome</keyword>
<evidence type="ECO:0000313" key="1">
    <source>
        <dbReference type="EMBL" id="XFO64161.1"/>
    </source>
</evidence>
<dbReference type="Proteomes" id="UP000216752">
    <property type="component" value="Chromosome"/>
</dbReference>
<proteinExistence type="predicted"/>
<name>A0ABZ3IEN3_9FIRM</name>
<reference evidence="1" key="1">
    <citation type="submission" date="2024-05" db="EMBL/GenBank/DDBJ databases">
        <title>Isolation and characterization of Sporomusa carbonis sp. nov., a carboxydotrophic hydrogenogen in the genus of Sporomusa isolated from a charcoal burning pile.</title>
        <authorList>
            <person name="Boeer T."/>
            <person name="Rosenbaum F."/>
            <person name="Eysell L."/>
            <person name="Mueller V."/>
            <person name="Daniel R."/>
            <person name="Poehlein A."/>
        </authorList>
    </citation>
    <scope>NUCLEOTIDE SEQUENCE [LARGE SCALE GENOMIC DNA]</scope>
    <source>
        <strain evidence="1">DSM 10669</strain>
    </source>
</reference>